<keyword evidence="1" id="KW-0732">Signal</keyword>
<feature type="signal peptide" evidence="1">
    <location>
        <begin position="1"/>
        <end position="25"/>
    </location>
</feature>
<evidence type="ECO:0000313" key="2">
    <source>
        <dbReference type="EMBL" id="ADD40620.1"/>
    </source>
</evidence>
<gene>
    <name evidence="2" type="ordered locus">Snas_0909</name>
</gene>
<proteinExistence type="predicted"/>
<dbReference type="RefSeq" id="WP_013016191.1">
    <property type="nucleotide sequence ID" value="NC_013947.1"/>
</dbReference>
<dbReference type="OrthoDB" id="4290103at2"/>
<dbReference type="HOGENOM" id="CLU_811128_0_0_11"/>
<evidence type="ECO:0000313" key="3">
    <source>
        <dbReference type="Proteomes" id="UP000000844"/>
    </source>
</evidence>
<dbReference type="KEGG" id="sna:Snas_0909"/>
<dbReference type="AlphaFoldDB" id="D3Q911"/>
<sequence>MRFSRSALVVTATAALVSASAIAWASAGDQAADDIIETDLITKELPDSSSPKPLLRVDGIDMKAGEPRLLTGKFSATMSFAKPPNDDDRIDMLMSTWITCAEGEPAHARPYPDRTALSSRNHEGEGRRTVTSVGLYTPKSDGEYTCIQWAVGSYTIGPSRSLKPVAGADHTYLRVDGEVHTGGAEWYQKDDKVVRKDDPKTSTREDKATILRKDWKAGSGKVKVFHGTQATAGVAGIAGMDPLVLRTDLVATQLSKDGTTKCATATGTDKQSIYQGSTHHLKISRWVELTLSKDPKCSTTVRVEVRAQYILTLSGTPNKAGTLHGALSDPLRPYSTALAVNV</sequence>
<feature type="chain" id="PRO_5003049659" description="Secreted protein" evidence="1">
    <location>
        <begin position="26"/>
        <end position="342"/>
    </location>
</feature>
<dbReference type="STRING" id="446470.Snas_0909"/>
<evidence type="ECO:0000256" key="1">
    <source>
        <dbReference type="SAM" id="SignalP"/>
    </source>
</evidence>
<accession>D3Q911</accession>
<evidence type="ECO:0008006" key="4">
    <source>
        <dbReference type="Google" id="ProtNLM"/>
    </source>
</evidence>
<reference evidence="2 3" key="1">
    <citation type="journal article" date="2009" name="Stand. Genomic Sci.">
        <title>Complete genome sequence of Stackebrandtia nassauensis type strain (LLR-40K-21).</title>
        <authorList>
            <person name="Munk C."/>
            <person name="Lapidus A."/>
            <person name="Copeland A."/>
            <person name="Jando M."/>
            <person name="Mayilraj S."/>
            <person name="Glavina Del Rio T."/>
            <person name="Nolan M."/>
            <person name="Chen F."/>
            <person name="Lucas S."/>
            <person name="Tice H."/>
            <person name="Cheng J.F."/>
            <person name="Han C."/>
            <person name="Detter J.C."/>
            <person name="Bruce D."/>
            <person name="Goodwin L."/>
            <person name="Chain P."/>
            <person name="Pitluck S."/>
            <person name="Goker M."/>
            <person name="Ovchinikova G."/>
            <person name="Pati A."/>
            <person name="Ivanova N."/>
            <person name="Mavromatis K."/>
            <person name="Chen A."/>
            <person name="Palaniappan K."/>
            <person name="Land M."/>
            <person name="Hauser L."/>
            <person name="Chang Y.J."/>
            <person name="Jeffries C.D."/>
            <person name="Bristow J."/>
            <person name="Eisen J.A."/>
            <person name="Markowitz V."/>
            <person name="Hugenholtz P."/>
            <person name="Kyrpides N.C."/>
            <person name="Klenk H.P."/>
        </authorList>
    </citation>
    <scope>NUCLEOTIDE SEQUENCE [LARGE SCALE GENOMIC DNA]</scope>
    <source>
        <strain evidence="3">DSM 44728 / CIP 108903 / NRRL B-16338 / NBRC 102104 / LLR-40K-21</strain>
    </source>
</reference>
<protein>
    <recommendedName>
        <fullName evidence="4">Secreted protein</fullName>
    </recommendedName>
</protein>
<dbReference type="Proteomes" id="UP000000844">
    <property type="component" value="Chromosome"/>
</dbReference>
<keyword evidence="3" id="KW-1185">Reference proteome</keyword>
<dbReference type="EMBL" id="CP001778">
    <property type="protein sequence ID" value="ADD40620.1"/>
    <property type="molecule type" value="Genomic_DNA"/>
</dbReference>
<name>D3Q911_STANL</name>
<organism evidence="2 3">
    <name type="scientific">Stackebrandtia nassauensis (strain DSM 44728 / CIP 108903 / NRRL B-16338 / NBRC 102104 / LLR-40K-21)</name>
    <dbReference type="NCBI Taxonomy" id="446470"/>
    <lineage>
        <taxon>Bacteria</taxon>
        <taxon>Bacillati</taxon>
        <taxon>Actinomycetota</taxon>
        <taxon>Actinomycetes</taxon>
        <taxon>Glycomycetales</taxon>
        <taxon>Glycomycetaceae</taxon>
        <taxon>Stackebrandtia</taxon>
    </lineage>
</organism>